<dbReference type="EMBL" id="JADCLJ010000012">
    <property type="protein sequence ID" value="MBE4907628.1"/>
    <property type="molecule type" value="Genomic_DNA"/>
</dbReference>
<dbReference type="RefSeq" id="WP_193535108.1">
    <property type="nucleotide sequence ID" value="NZ_JADCLJ010000012.1"/>
</dbReference>
<gene>
    <name evidence="2" type="ORF">IMZ08_06130</name>
</gene>
<feature type="region of interest" description="Disordered" evidence="1">
    <location>
        <begin position="1"/>
        <end position="57"/>
    </location>
</feature>
<feature type="compositionally biased region" description="Basic and acidic residues" evidence="1">
    <location>
        <begin position="37"/>
        <end position="51"/>
    </location>
</feature>
<accession>A0ABR9QGK8</accession>
<reference evidence="2 3" key="1">
    <citation type="submission" date="2020-10" db="EMBL/GenBank/DDBJ databases">
        <title>Bacillus sp. HD4P25, an endophyte from a halophyte.</title>
        <authorList>
            <person name="Sun J.-Q."/>
        </authorList>
    </citation>
    <scope>NUCLEOTIDE SEQUENCE [LARGE SCALE GENOMIC DNA]</scope>
    <source>
        <strain evidence="2 3">YIM 93174</strain>
    </source>
</reference>
<keyword evidence="3" id="KW-1185">Reference proteome</keyword>
<name>A0ABR9QGK8_9BACI</name>
<protein>
    <submittedName>
        <fullName evidence="2">Uncharacterized protein</fullName>
    </submittedName>
</protein>
<sequence>MTEKKKQIDEMINEGLGSGQIDDYLDKKKLESPLAKKNREKENNNKSKMDIKNGNMVNDMEDARELAASIKLIKSTDVK</sequence>
<evidence type="ECO:0000256" key="1">
    <source>
        <dbReference type="SAM" id="MobiDB-lite"/>
    </source>
</evidence>
<dbReference type="Proteomes" id="UP001516662">
    <property type="component" value="Unassembled WGS sequence"/>
</dbReference>
<evidence type="ECO:0000313" key="2">
    <source>
        <dbReference type="EMBL" id="MBE4907628.1"/>
    </source>
</evidence>
<comment type="caution">
    <text evidence="2">The sequence shown here is derived from an EMBL/GenBank/DDBJ whole genome shotgun (WGS) entry which is preliminary data.</text>
</comment>
<evidence type="ECO:0000313" key="3">
    <source>
        <dbReference type="Proteomes" id="UP001516662"/>
    </source>
</evidence>
<proteinExistence type="predicted"/>
<organism evidence="2 3">
    <name type="scientific">Litchfieldia luteola</name>
    <dbReference type="NCBI Taxonomy" id="682179"/>
    <lineage>
        <taxon>Bacteria</taxon>
        <taxon>Bacillati</taxon>
        <taxon>Bacillota</taxon>
        <taxon>Bacilli</taxon>
        <taxon>Bacillales</taxon>
        <taxon>Bacillaceae</taxon>
        <taxon>Litchfieldia</taxon>
    </lineage>
</organism>